<feature type="compositionally biased region" description="Polar residues" evidence="1">
    <location>
        <begin position="404"/>
        <end position="416"/>
    </location>
</feature>
<dbReference type="Gene3D" id="2.60.40.10">
    <property type="entry name" value="Immunoglobulins"/>
    <property type="match status" value="1"/>
</dbReference>
<dbReference type="GO" id="GO:2001070">
    <property type="term" value="F:starch binding"/>
    <property type="evidence" value="ECO:0007669"/>
    <property type="project" value="InterPro"/>
</dbReference>
<dbReference type="PROSITE" id="PS51166">
    <property type="entry name" value="CBM20"/>
    <property type="match status" value="1"/>
</dbReference>
<evidence type="ECO:0000256" key="1">
    <source>
        <dbReference type="SAM" id="MobiDB-lite"/>
    </source>
</evidence>
<evidence type="ECO:0000313" key="2">
    <source>
        <dbReference type="EMBL" id="GIL89331.1"/>
    </source>
</evidence>
<dbReference type="GO" id="GO:0016020">
    <property type="term" value="C:membrane"/>
    <property type="evidence" value="ECO:0007669"/>
    <property type="project" value="TreeGrafter"/>
</dbReference>
<dbReference type="SMART" id="SM01065">
    <property type="entry name" value="CBM_2"/>
    <property type="match status" value="1"/>
</dbReference>
<feature type="region of interest" description="Disordered" evidence="1">
    <location>
        <begin position="400"/>
        <end position="457"/>
    </location>
</feature>
<gene>
    <name evidence="2" type="ORF">Vretifemale_17161</name>
</gene>
<name>A0A8J4CZ30_9CHLO</name>
<dbReference type="AlphaFoldDB" id="A0A8J4CZ30"/>
<evidence type="ECO:0000313" key="3">
    <source>
        <dbReference type="Proteomes" id="UP000747110"/>
    </source>
</evidence>
<dbReference type="InterPro" id="IPR013784">
    <property type="entry name" value="Carb-bd-like_fold"/>
</dbReference>
<keyword evidence="3" id="KW-1185">Reference proteome</keyword>
<feature type="region of interest" description="Disordered" evidence="1">
    <location>
        <begin position="346"/>
        <end position="373"/>
    </location>
</feature>
<dbReference type="EMBL" id="BNCP01000050">
    <property type="protein sequence ID" value="GIL89331.1"/>
    <property type="molecule type" value="Genomic_DNA"/>
</dbReference>
<dbReference type="InterPro" id="IPR013783">
    <property type="entry name" value="Ig-like_fold"/>
</dbReference>
<dbReference type="Proteomes" id="UP000747110">
    <property type="component" value="Unassembled WGS sequence"/>
</dbReference>
<protein>
    <submittedName>
        <fullName evidence="2">Uncharacterized protein</fullName>
    </submittedName>
</protein>
<feature type="region of interest" description="Disordered" evidence="1">
    <location>
        <begin position="1"/>
        <end position="22"/>
    </location>
</feature>
<reference evidence="2" key="1">
    <citation type="journal article" date="2021" name="Proc. Natl. Acad. Sci. U.S.A.">
        <title>Three genomes in the algal genus Volvox reveal the fate of a haploid sex-determining region after a transition to homothallism.</title>
        <authorList>
            <person name="Yamamoto K."/>
            <person name="Hamaji T."/>
            <person name="Kawai-Toyooka H."/>
            <person name="Matsuzaki R."/>
            <person name="Takahashi F."/>
            <person name="Nishimura Y."/>
            <person name="Kawachi M."/>
            <person name="Noguchi H."/>
            <person name="Minakuchi Y."/>
            <person name="Umen J.G."/>
            <person name="Toyoda A."/>
            <person name="Nozaki H."/>
        </authorList>
    </citation>
    <scope>NUCLEOTIDE SEQUENCE</scope>
    <source>
        <strain evidence="2">NIES-3786</strain>
    </source>
</reference>
<dbReference type="SUPFAM" id="SSF49452">
    <property type="entry name" value="Starch-binding domain-like"/>
    <property type="match status" value="1"/>
</dbReference>
<dbReference type="FunFam" id="2.60.40.10:FF:000552">
    <property type="entry name" value="Related to glucoamylase"/>
    <property type="match status" value="1"/>
</dbReference>
<dbReference type="Pfam" id="PF00686">
    <property type="entry name" value="CBM_20"/>
    <property type="match status" value="1"/>
</dbReference>
<dbReference type="PANTHER" id="PTHR15048:SF0">
    <property type="entry name" value="STARCH-BINDING DOMAIN-CONTAINING PROTEIN 1"/>
    <property type="match status" value="1"/>
</dbReference>
<dbReference type="CDD" id="cd05467">
    <property type="entry name" value="CBM20"/>
    <property type="match status" value="1"/>
</dbReference>
<dbReference type="OrthoDB" id="550577at2759"/>
<dbReference type="InterPro" id="IPR002044">
    <property type="entry name" value="CBM20"/>
</dbReference>
<dbReference type="PANTHER" id="PTHR15048">
    <property type="entry name" value="STARCH-BINDING DOMAIN-CONTAINING PROTEIN 1"/>
    <property type="match status" value="1"/>
</dbReference>
<proteinExistence type="predicted"/>
<accession>A0A8J4CZ30</accession>
<sequence length="457" mass="48622">MTPGLGAGAGVQCHGPSSRGHSARQEILMTIQAFRARASSGSSLQALQRGYPECSRWKSFPVFAGLDHNTRMGARGLVPTAAFRPVGNAVTSSGAVSALMASDGKASALRKLIVDGADDSAVVQVKFCLKYRTSYGQSVKIIGSHPKLGSWDINKALVLNWTEGDRWVATVELPAGAVYEYKYVLVDHDSRTTLAWQGGGNSVLALGDQDEQGVEVQDNWGNNPGQAALLVNGVSTTRENKLQAWAAEMRQYRALARSAQYELSRKAEELQASKAQIARLKMELSVNLKAREELEAQLAEMESENLALRAQVAQSQIAMKSTLEEAIKLLQQEIEEGEEELYSVDHEEELPASGSGGKNGLSSGGSPWGWGRGIGGKETESVYAGSNGNGTTFERFGFRLGGNTFDTQGEQAATRSSQERGADMAVSPATASGGGGSTHSTGHVLADWRARLSGGGQ</sequence>
<organism evidence="2 3">
    <name type="scientific">Volvox reticuliferus</name>
    <dbReference type="NCBI Taxonomy" id="1737510"/>
    <lineage>
        <taxon>Eukaryota</taxon>
        <taxon>Viridiplantae</taxon>
        <taxon>Chlorophyta</taxon>
        <taxon>core chlorophytes</taxon>
        <taxon>Chlorophyceae</taxon>
        <taxon>CS clade</taxon>
        <taxon>Chlamydomonadales</taxon>
        <taxon>Volvocaceae</taxon>
        <taxon>Volvox</taxon>
    </lineage>
</organism>
<feature type="compositionally biased region" description="Gly residues" evidence="1">
    <location>
        <begin position="354"/>
        <end position="373"/>
    </location>
</feature>
<comment type="caution">
    <text evidence="2">The sequence shown here is derived from an EMBL/GenBank/DDBJ whole genome shotgun (WGS) entry which is preliminary data.</text>
</comment>